<protein>
    <submittedName>
        <fullName evidence="2">Uncharacterized protein</fullName>
    </submittedName>
</protein>
<proteinExistence type="predicted"/>
<feature type="transmembrane region" description="Helical" evidence="1">
    <location>
        <begin position="223"/>
        <end position="246"/>
    </location>
</feature>
<dbReference type="STRING" id="1193682.BJP25_00285"/>
<dbReference type="OrthoDB" id="6057470at2"/>
<evidence type="ECO:0000256" key="1">
    <source>
        <dbReference type="SAM" id="Phobius"/>
    </source>
</evidence>
<feature type="transmembrane region" description="Helical" evidence="1">
    <location>
        <begin position="153"/>
        <end position="174"/>
    </location>
</feature>
<keyword evidence="1" id="KW-1133">Transmembrane helix</keyword>
<dbReference type="Proteomes" id="UP000186040">
    <property type="component" value="Unassembled WGS sequence"/>
</dbReference>
<keyword evidence="1" id="KW-0812">Transmembrane</keyword>
<reference evidence="2 3" key="1">
    <citation type="submission" date="2016-10" db="EMBL/GenBank/DDBJ databases">
        <title>The Draft Genome Sequence of Actinokineospora bangkokensis 44EHWT reveals the biosynthetic pathway of antifungal compounds Thailandins with unusual extender unit butylmalonyl-CoA.</title>
        <authorList>
            <person name="Greule A."/>
            <person name="Intra B."/>
            <person name="Flemming S."/>
            <person name="Rommel M.G."/>
            <person name="Panbangred W."/>
            <person name="Bechthold A."/>
        </authorList>
    </citation>
    <scope>NUCLEOTIDE SEQUENCE [LARGE SCALE GENOMIC DNA]</scope>
    <source>
        <strain evidence="2 3">44EHW</strain>
    </source>
</reference>
<keyword evidence="1" id="KW-0472">Membrane</keyword>
<gene>
    <name evidence="2" type="ORF">BJP25_00285</name>
</gene>
<name>A0A1Q9LU57_9PSEU</name>
<evidence type="ECO:0000313" key="3">
    <source>
        <dbReference type="Proteomes" id="UP000186040"/>
    </source>
</evidence>
<sequence>MADAPRRRADLVAIGFVVVAVGVAGWALRDDLPALGAAVGRIGWWRALLAFALVVLGLLATAQVWRRCLDALGHRVGAAAARRVFFPAQVGKYLPGAVWPLLAQARLAQRYGVPARSALLAGAVFLAVHAVTSVVVSAGLLVADPVLASRYSWAGAVALLALPLLHPAVVRFVVRKLGRGAAVPALGWADVLRPMAWMVPAWLAYGGAGLVAAAPFTTDPARVAALATCGFALSWLVGLVVVFAPAGFGAREAVLVLVLGPAVGVVAATAVGLLLRVCHTAADMLLALVHGVSARSRSTAESGEGAPG</sequence>
<dbReference type="RefSeq" id="WP_075972696.1">
    <property type="nucleotide sequence ID" value="NZ_MKQR01000001.1"/>
</dbReference>
<dbReference type="AlphaFoldDB" id="A0A1Q9LU57"/>
<feature type="transmembrane region" description="Helical" evidence="1">
    <location>
        <begin position="118"/>
        <end position="141"/>
    </location>
</feature>
<accession>A0A1Q9LU57</accession>
<dbReference type="EMBL" id="MKQR01000001">
    <property type="protein sequence ID" value="OLR95566.1"/>
    <property type="molecule type" value="Genomic_DNA"/>
</dbReference>
<keyword evidence="3" id="KW-1185">Reference proteome</keyword>
<feature type="transmembrane region" description="Helical" evidence="1">
    <location>
        <begin position="9"/>
        <end position="28"/>
    </location>
</feature>
<feature type="transmembrane region" description="Helical" evidence="1">
    <location>
        <begin position="253"/>
        <end position="275"/>
    </location>
</feature>
<feature type="transmembrane region" description="Helical" evidence="1">
    <location>
        <begin position="43"/>
        <end position="65"/>
    </location>
</feature>
<organism evidence="2 3">
    <name type="scientific">Actinokineospora bangkokensis</name>
    <dbReference type="NCBI Taxonomy" id="1193682"/>
    <lineage>
        <taxon>Bacteria</taxon>
        <taxon>Bacillati</taxon>
        <taxon>Actinomycetota</taxon>
        <taxon>Actinomycetes</taxon>
        <taxon>Pseudonocardiales</taxon>
        <taxon>Pseudonocardiaceae</taxon>
        <taxon>Actinokineospora</taxon>
    </lineage>
</organism>
<feature type="transmembrane region" description="Helical" evidence="1">
    <location>
        <begin position="195"/>
        <end position="217"/>
    </location>
</feature>
<comment type="caution">
    <text evidence="2">The sequence shown here is derived from an EMBL/GenBank/DDBJ whole genome shotgun (WGS) entry which is preliminary data.</text>
</comment>
<evidence type="ECO:0000313" key="2">
    <source>
        <dbReference type="EMBL" id="OLR95566.1"/>
    </source>
</evidence>